<proteinExistence type="predicted"/>
<keyword evidence="2" id="KW-1185">Reference proteome</keyword>
<dbReference type="InterPro" id="IPR015231">
    <property type="entry name" value="DUF1934"/>
</dbReference>
<protein>
    <submittedName>
        <fullName evidence="1">DUF1934 family protein</fullName>
    </submittedName>
</protein>
<sequence>MDAIISVGSKQIGNEDEAVEVITKGKFYKKQNCYYAVYNETEISGMEGTTTTLKIKPDKFSLIRMGSTNAKVDFENKSSNVSLYNTPYGPLELVVQTNKLDIDVDDNGGKVFIDYNMTLAGQKPLKTILNIDIKVKKL</sequence>
<organism evidence="1 2">
    <name type="scientific">Clostridium bovifaecis</name>
    <dbReference type="NCBI Taxonomy" id="2184719"/>
    <lineage>
        <taxon>Bacteria</taxon>
        <taxon>Bacillati</taxon>
        <taxon>Bacillota</taxon>
        <taxon>Clostridia</taxon>
        <taxon>Eubacteriales</taxon>
        <taxon>Clostridiaceae</taxon>
        <taxon>Clostridium</taxon>
    </lineage>
</organism>
<name>A0A6I6EJY3_9CLOT</name>
<dbReference type="AlphaFoldDB" id="A0A6I6EJY3"/>
<accession>A0A6I6EJY3</accession>
<dbReference type="Gene3D" id="2.40.128.20">
    <property type="match status" value="1"/>
</dbReference>
<reference evidence="1 2" key="1">
    <citation type="submission" date="2019-12" db="EMBL/GenBank/DDBJ databases">
        <title>Genome sequenceing of Clostridium bovifaecis.</title>
        <authorList>
            <person name="Yao Y."/>
        </authorList>
    </citation>
    <scope>NUCLEOTIDE SEQUENCE [LARGE SCALE GENOMIC DNA]</scope>
    <source>
        <strain evidence="1 2">BXX</strain>
    </source>
</reference>
<dbReference type="InterPro" id="IPR012674">
    <property type="entry name" value="Calycin"/>
</dbReference>
<evidence type="ECO:0000313" key="2">
    <source>
        <dbReference type="Proteomes" id="UP000422764"/>
    </source>
</evidence>
<dbReference type="SUPFAM" id="SSF50814">
    <property type="entry name" value="Lipocalins"/>
    <property type="match status" value="1"/>
</dbReference>
<gene>
    <name evidence="1" type="ORF">GOM49_02280</name>
</gene>
<dbReference type="Pfam" id="PF09148">
    <property type="entry name" value="DUF1934"/>
    <property type="match status" value="1"/>
</dbReference>
<evidence type="ECO:0000313" key="1">
    <source>
        <dbReference type="EMBL" id="QGU94122.1"/>
    </source>
</evidence>
<dbReference type="EMBL" id="CP046522">
    <property type="protein sequence ID" value="QGU94122.1"/>
    <property type="molecule type" value="Genomic_DNA"/>
</dbReference>
<dbReference type="Proteomes" id="UP000422764">
    <property type="component" value="Chromosome"/>
</dbReference>